<sequence>MTSIQMILLIILSGIVGMGAIVDESQIHRPLVVCTLVGLILGDLKTGLLLGGSLEMMSLGWMNVGLAMAPDTAIASMISSILVIQTGNGIGEGIAIAVPLAAAGQALTIFVRTITTFFSHQADKYALDGNTRGIDAMFYIGLFLQALRVLLPTALILLIDIEAVNQLLTSIPTFITEGLTIGGGMVMVVGYAMIINMMDVPYLKPFFYIGFILAAFSEINLVGYGILGACLAAVFVYLKYNPSSNHQLITESNDNNYIPGDLDDDLDDDLDID</sequence>
<feature type="transmembrane region" description="Helical" evidence="9">
    <location>
        <begin position="171"/>
        <end position="194"/>
    </location>
</feature>
<dbReference type="KEGG" id="aun:AWM73_07985"/>
<dbReference type="EMBL" id="CP065662">
    <property type="protein sequence ID" value="QPS01878.1"/>
    <property type="molecule type" value="Genomic_DNA"/>
</dbReference>
<evidence type="ECO:0000313" key="12">
    <source>
        <dbReference type="Proteomes" id="UP000594771"/>
    </source>
</evidence>
<keyword evidence="4" id="KW-0762">Sugar transport</keyword>
<accession>A0A109RET8</accession>
<keyword evidence="5" id="KW-0598">Phosphotransferase system</keyword>
<evidence type="ECO:0000256" key="1">
    <source>
        <dbReference type="ARBA" id="ARBA00004651"/>
    </source>
</evidence>
<proteinExistence type="predicted"/>
<evidence type="ECO:0000256" key="6">
    <source>
        <dbReference type="ARBA" id="ARBA00022692"/>
    </source>
</evidence>
<dbReference type="GeneID" id="35768110"/>
<evidence type="ECO:0000256" key="7">
    <source>
        <dbReference type="ARBA" id="ARBA00022989"/>
    </source>
</evidence>
<keyword evidence="2" id="KW-0813">Transport</keyword>
<keyword evidence="13" id="KW-1185">Reference proteome</keyword>
<evidence type="ECO:0000256" key="9">
    <source>
        <dbReference type="SAM" id="Phobius"/>
    </source>
</evidence>
<evidence type="ECO:0000313" key="13">
    <source>
        <dbReference type="Proteomes" id="UP001069145"/>
    </source>
</evidence>
<dbReference type="InterPro" id="IPR004700">
    <property type="entry name" value="PTS_IIC_man"/>
</dbReference>
<evidence type="ECO:0000256" key="4">
    <source>
        <dbReference type="ARBA" id="ARBA00022597"/>
    </source>
</evidence>
<dbReference type="GO" id="GO:0005886">
    <property type="term" value="C:plasma membrane"/>
    <property type="evidence" value="ECO:0007669"/>
    <property type="project" value="UniProtKB-SubCell"/>
</dbReference>
<dbReference type="OrthoDB" id="7058816at2"/>
<dbReference type="Proteomes" id="UP001069145">
    <property type="component" value="Unassembled WGS sequence"/>
</dbReference>
<feature type="transmembrane region" description="Helical" evidence="9">
    <location>
        <begin position="206"/>
        <end position="238"/>
    </location>
</feature>
<evidence type="ECO:0000256" key="3">
    <source>
        <dbReference type="ARBA" id="ARBA00022475"/>
    </source>
</evidence>
<dbReference type="AlphaFoldDB" id="A0A109RET8"/>
<evidence type="ECO:0000256" key="5">
    <source>
        <dbReference type="ARBA" id="ARBA00022683"/>
    </source>
</evidence>
<evidence type="ECO:0000256" key="2">
    <source>
        <dbReference type="ARBA" id="ARBA00022448"/>
    </source>
</evidence>
<keyword evidence="6 9" id="KW-0812">Transmembrane</keyword>
<dbReference type="GO" id="GO:0009401">
    <property type="term" value="P:phosphoenolpyruvate-dependent sugar phosphotransferase system"/>
    <property type="evidence" value="ECO:0007669"/>
    <property type="project" value="UniProtKB-KW"/>
</dbReference>
<reference evidence="10" key="2">
    <citation type="submission" date="2022-09" db="EMBL/GenBank/DDBJ databases">
        <title>Aerococcus urinae taxonomy study.</title>
        <authorList>
            <person name="Christensen J."/>
            <person name="Senneby E."/>
        </authorList>
    </citation>
    <scope>NUCLEOTIDE SEQUENCE</scope>
    <source>
        <strain evidence="10">NLD-066-U95</strain>
    </source>
</reference>
<dbReference type="NCBIfam" id="NF011647">
    <property type="entry name" value="PRK15065.1"/>
    <property type="match status" value="1"/>
</dbReference>
<organism evidence="11 12">
    <name type="scientific">Aerococcus urinae</name>
    <dbReference type="NCBI Taxonomy" id="1376"/>
    <lineage>
        <taxon>Bacteria</taxon>
        <taxon>Bacillati</taxon>
        <taxon>Bacillota</taxon>
        <taxon>Bacilli</taxon>
        <taxon>Lactobacillales</taxon>
        <taxon>Aerococcaceae</taxon>
        <taxon>Aerococcus</taxon>
    </lineage>
</organism>
<evidence type="ECO:0000313" key="10">
    <source>
        <dbReference type="EMBL" id="MCY3052913.1"/>
    </source>
</evidence>
<name>A0A109RET8_9LACT</name>
<dbReference type="PANTHER" id="PTHR32502:SF4">
    <property type="entry name" value="PTS SYSTEM MANNOSE-SPECIFIC EIIC COMPONENT"/>
    <property type="match status" value="1"/>
</dbReference>
<feature type="transmembrane region" description="Helical" evidence="9">
    <location>
        <begin position="60"/>
        <end position="84"/>
    </location>
</feature>
<dbReference type="PROSITE" id="PS51106">
    <property type="entry name" value="PTS_EIIC_TYPE_4"/>
    <property type="match status" value="1"/>
</dbReference>
<feature type="transmembrane region" description="Helical" evidence="9">
    <location>
        <begin position="6"/>
        <end position="22"/>
    </location>
</feature>
<feature type="transmembrane region" description="Helical" evidence="9">
    <location>
        <begin position="138"/>
        <end position="159"/>
    </location>
</feature>
<evidence type="ECO:0000256" key="8">
    <source>
        <dbReference type="ARBA" id="ARBA00023136"/>
    </source>
</evidence>
<feature type="transmembrane region" description="Helical" evidence="9">
    <location>
        <begin position="31"/>
        <end position="54"/>
    </location>
</feature>
<reference evidence="11 12" key="1">
    <citation type="submission" date="2020-12" db="EMBL/GenBank/DDBJ databases">
        <title>FDA dAtabase for Regulatory Grade micrObial Sequences (FDA-ARGOS): Supporting development and validation of Infectious Disease Dx tests.</title>
        <authorList>
            <person name="Sproer C."/>
            <person name="Gronow S."/>
            <person name="Severitt S."/>
            <person name="Schroder I."/>
            <person name="Tallon L."/>
            <person name="Sadzewicz L."/>
            <person name="Zhao X."/>
            <person name="Boylan J."/>
            <person name="Ott S."/>
            <person name="Bowen H."/>
            <person name="Vavikolanu K."/>
            <person name="Mehta A."/>
            <person name="Aluvathingal J."/>
            <person name="Nadendla S."/>
            <person name="Lowell S."/>
            <person name="Myers T."/>
            <person name="Yan Y."/>
            <person name="Sichtig H."/>
        </authorList>
    </citation>
    <scope>NUCLEOTIDE SEQUENCE [LARGE SCALE GENOMIC DNA]</scope>
    <source>
        <strain evidence="11 12">FDAARGOS_911</strain>
    </source>
</reference>
<keyword evidence="7 9" id="KW-1133">Transmembrane helix</keyword>
<protein>
    <submittedName>
        <fullName evidence="11">PTS mannose/fructose/sorbose transporter subunit IIC</fullName>
    </submittedName>
</protein>
<evidence type="ECO:0000313" key="11">
    <source>
        <dbReference type="EMBL" id="QPS01878.1"/>
    </source>
</evidence>
<gene>
    <name evidence="11" type="ORF">I6G68_02030</name>
    <name evidence="10" type="ORF">ODY43_02830</name>
</gene>
<keyword evidence="8 9" id="KW-0472">Membrane</keyword>
<keyword evidence="3" id="KW-1003">Cell membrane</keyword>
<dbReference type="InterPro" id="IPR050303">
    <property type="entry name" value="GatZ_KbaZ_carbometab"/>
</dbReference>
<dbReference type="Pfam" id="PF03609">
    <property type="entry name" value="EII-Sor"/>
    <property type="match status" value="1"/>
</dbReference>
<feature type="transmembrane region" description="Helical" evidence="9">
    <location>
        <begin position="96"/>
        <end position="118"/>
    </location>
</feature>
<dbReference type="PANTHER" id="PTHR32502">
    <property type="entry name" value="N-ACETYLGALACTOSAMINE PERMEASE II COMPONENT-RELATED"/>
    <property type="match status" value="1"/>
</dbReference>
<dbReference type="RefSeq" id="WP_060778847.1">
    <property type="nucleotide sequence ID" value="NZ_CAJHLF010000004.1"/>
</dbReference>
<dbReference type="EMBL" id="JAOTML010000002">
    <property type="protein sequence ID" value="MCY3052913.1"/>
    <property type="molecule type" value="Genomic_DNA"/>
</dbReference>
<dbReference type="Proteomes" id="UP000594771">
    <property type="component" value="Chromosome"/>
</dbReference>
<comment type="subcellular location">
    <subcellularLocation>
        <location evidence="1">Cell membrane</location>
        <topology evidence="1">Multi-pass membrane protein</topology>
    </subcellularLocation>
</comment>